<evidence type="ECO:0000313" key="1">
    <source>
        <dbReference type="EMBL" id="TDN27440.1"/>
    </source>
</evidence>
<dbReference type="AlphaFoldDB" id="A0A4R6CPS3"/>
<accession>A0A4R6CPS3</accession>
<comment type="caution">
    <text evidence="1">The sequence shown here is derived from an EMBL/GenBank/DDBJ whole genome shotgun (WGS) entry which is preliminary data.</text>
</comment>
<protein>
    <submittedName>
        <fullName evidence="1">Uncharacterized protein</fullName>
    </submittedName>
</protein>
<dbReference type="Proteomes" id="UP000295195">
    <property type="component" value="Unassembled WGS sequence"/>
</dbReference>
<dbReference type="EMBL" id="NKLP01000385">
    <property type="protein sequence ID" value="TDN27440.1"/>
    <property type="molecule type" value="Genomic_DNA"/>
</dbReference>
<sequence>MKENKYFLLTQNYEEVLSNAIDQCLMLFGKSNQTNENIIITNVGQYLIDLVDKGDSVKIPAVTDNIFVRSMGLAFTIRFYKDKLALISLVKFILTVADKAFAAENNDHEIEKIVGHYDLD</sequence>
<evidence type="ECO:0000313" key="2">
    <source>
        <dbReference type="Proteomes" id="UP000295195"/>
    </source>
</evidence>
<name>A0A4R6CPS3_9LACO</name>
<dbReference type="RefSeq" id="WP_005729981.1">
    <property type="nucleotide sequence ID" value="NZ_JABERQ010000022.1"/>
</dbReference>
<proteinExistence type="predicted"/>
<organism evidence="1 2">
    <name type="scientific">Lactobacillus crispatus</name>
    <dbReference type="NCBI Taxonomy" id="47770"/>
    <lineage>
        <taxon>Bacteria</taxon>
        <taxon>Bacillati</taxon>
        <taxon>Bacillota</taxon>
        <taxon>Bacilli</taxon>
        <taxon>Lactobacillales</taxon>
        <taxon>Lactobacillaceae</taxon>
        <taxon>Lactobacillus</taxon>
    </lineage>
</organism>
<gene>
    <name evidence="1" type="ORF">CEE75_14070</name>
</gene>
<reference evidence="1 2" key="1">
    <citation type="submission" date="2017-06" db="EMBL/GenBank/DDBJ databases">
        <authorList>
            <person name="Swanenburg J."/>
            <person name="Kort R."/>
        </authorList>
    </citation>
    <scope>NUCLEOTIDE SEQUENCE [LARGE SCALE GENOMIC DNA]</scope>
    <source>
        <strain evidence="1 2">RL05</strain>
    </source>
</reference>